<dbReference type="Proteomes" id="UP000013111">
    <property type="component" value="Unassembled WGS sequence"/>
</dbReference>
<evidence type="ECO:0000313" key="2">
    <source>
        <dbReference type="Proteomes" id="UP000013111"/>
    </source>
</evidence>
<reference evidence="1 2" key="2">
    <citation type="submission" date="2013-04" db="EMBL/GenBank/DDBJ databases">
        <title>Comparative genomics of 12 strains of Erwinia amylovora identifies a pan-genome with a large conserved core and provides insights into host specificity.</title>
        <authorList>
            <person name="Mann R.A."/>
            <person name="Smits T.H.M."/>
            <person name="Buehlmann A."/>
            <person name="Blom J."/>
            <person name="Goesmann A."/>
            <person name="Frey J.E."/>
            <person name="Plummer K.M."/>
            <person name="Beer S.V."/>
            <person name="Luck J."/>
            <person name="Duffy B."/>
            <person name="Rodoni B."/>
        </authorList>
    </citation>
    <scope>NUCLEOTIDE SEQUENCE [LARGE SCALE GENOMIC DNA]</scope>
    <source>
        <strain evidence="2">CFBP 1232</strain>
    </source>
</reference>
<dbReference type="EMBL" id="CAPB01000007">
    <property type="protein sequence ID" value="CCO92813.1"/>
    <property type="molecule type" value="Genomic_DNA"/>
</dbReference>
<protein>
    <submittedName>
        <fullName evidence="1">Uncharacterized protein</fullName>
    </submittedName>
</protein>
<reference evidence="1 2" key="1">
    <citation type="submission" date="2012-11" db="EMBL/GenBank/DDBJ databases">
        <authorList>
            <person name="Linke B."/>
        </authorList>
    </citation>
    <scope>NUCLEOTIDE SEQUENCE [LARGE SCALE GENOMIC DNA]</scope>
    <source>
        <strain evidence="2">CFBP 1232</strain>
    </source>
</reference>
<accession>A0A830ZXC4</accession>
<dbReference type="AlphaFoldDB" id="A0A830ZXC4"/>
<name>A0A830ZXC4_ERWAM</name>
<organism evidence="1 2">
    <name type="scientific">Erwinia amylovora NBRC 12687 = CFBP 1232</name>
    <dbReference type="NCBI Taxonomy" id="1219359"/>
    <lineage>
        <taxon>Bacteria</taxon>
        <taxon>Pseudomonadati</taxon>
        <taxon>Pseudomonadota</taxon>
        <taxon>Gammaproteobacteria</taxon>
        <taxon>Enterobacterales</taxon>
        <taxon>Erwiniaceae</taxon>
        <taxon>Erwinia</taxon>
    </lineage>
</organism>
<proteinExistence type="predicted"/>
<sequence length="32" mass="3344">MSGDIFNGMFDRLSGLSIHSTADFVATVPAGE</sequence>
<comment type="caution">
    <text evidence="1">The sequence shown here is derived from an EMBL/GenBank/DDBJ whole genome shotgun (WGS) entry which is preliminary data.</text>
</comment>
<gene>
    <name evidence="1" type="ORF">BN437_0857</name>
</gene>
<evidence type="ECO:0000313" key="1">
    <source>
        <dbReference type="EMBL" id="CCO92813.1"/>
    </source>
</evidence>